<organism evidence="3 4">
    <name type="scientific">Aspergillus turcosus</name>
    <dbReference type="NCBI Taxonomy" id="1245748"/>
    <lineage>
        <taxon>Eukaryota</taxon>
        <taxon>Fungi</taxon>
        <taxon>Dikarya</taxon>
        <taxon>Ascomycota</taxon>
        <taxon>Pezizomycotina</taxon>
        <taxon>Eurotiomycetes</taxon>
        <taxon>Eurotiomycetidae</taxon>
        <taxon>Eurotiales</taxon>
        <taxon>Aspergillaceae</taxon>
        <taxon>Aspergillus</taxon>
        <taxon>Aspergillus subgen. Fumigati</taxon>
    </lineage>
</organism>
<sequence length="219" mass="21845">MLLSLVTITITATLQLAIATNVSPPILYSRHGSQHGSLSPSLEKRADCGDGTRCLLGSCCGDGCAMNCCALDNGGFYWGGCQGADDGRRGCTGEATRVTVHTPYSTVTLGASATTTDAMTEVSTTGASTSTSTTTMETVTPTATATATATSSETDSSHSHRATSSSTSATTSNSDRTTTGGFSQTSPSPSPSPNPNGGYSVGVGVPVLAGMVGLGAVLL</sequence>
<protein>
    <recommendedName>
        <fullName evidence="5">GPI anchored protein</fullName>
    </recommendedName>
</protein>
<feature type="compositionally biased region" description="Low complexity" evidence="1">
    <location>
        <begin position="162"/>
        <end position="187"/>
    </location>
</feature>
<name>A0A397GMD4_9EURO</name>
<keyword evidence="2" id="KW-0732">Signal</keyword>
<comment type="caution">
    <text evidence="3">The sequence shown here is derived from an EMBL/GenBank/DDBJ whole genome shotgun (WGS) entry which is preliminary data.</text>
</comment>
<dbReference type="OrthoDB" id="4509553at2759"/>
<feature type="region of interest" description="Disordered" evidence="1">
    <location>
        <begin position="118"/>
        <end position="197"/>
    </location>
</feature>
<dbReference type="EMBL" id="NIDN02000234">
    <property type="protein sequence ID" value="RLL94090.1"/>
    <property type="molecule type" value="Genomic_DNA"/>
</dbReference>
<keyword evidence="4" id="KW-1185">Reference proteome</keyword>
<reference evidence="3 4" key="1">
    <citation type="submission" date="2018-08" db="EMBL/GenBank/DDBJ databases">
        <title>Draft genome sequences of two Aspergillus turcosus clinical strains isolated from bronchoalveolar lavage fluid: one azole-susceptible and the other azole-resistant.</title>
        <authorList>
            <person name="Parent-Michaud M."/>
            <person name="Dufresne P.J."/>
            <person name="Fournier E."/>
            <person name="Martineau C."/>
            <person name="Moreira S."/>
            <person name="Perkins V."/>
            <person name="De Repentigny L."/>
            <person name="Dufresne S.F."/>
        </authorList>
    </citation>
    <scope>NUCLEOTIDE SEQUENCE [LARGE SCALE GENOMIC DNA]</scope>
    <source>
        <strain evidence="3">HMR AF 1038</strain>
    </source>
</reference>
<evidence type="ECO:0008006" key="5">
    <source>
        <dbReference type="Google" id="ProtNLM"/>
    </source>
</evidence>
<dbReference type="AlphaFoldDB" id="A0A397GMD4"/>
<feature type="compositionally biased region" description="Low complexity" evidence="1">
    <location>
        <begin position="120"/>
        <end position="154"/>
    </location>
</feature>
<evidence type="ECO:0000256" key="1">
    <source>
        <dbReference type="SAM" id="MobiDB-lite"/>
    </source>
</evidence>
<accession>A0A397GMD4</accession>
<dbReference type="STRING" id="1245748.A0A397GMD4"/>
<feature type="chain" id="PRO_5043166645" description="GPI anchored protein" evidence="2">
    <location>
        <begin position="20"/>
        <end position="219"/>
    </location>
</feature>
<evidence type="ECO:0000313" key="3">
    <source>
        <dbReference type="EMBL" id="RLL94090.1"/>
    </source>
</evidence>
<proteinExistence type="predicted"/>
<evidence type="ECO:0000313" key="4">
    <source>
        <dbReference type="Proteomes" id="UP000215289"/>
    </source>
</evidence>
<gene>
    <name evidence="3" type="ORF">CFD26_101092</name>
</gene>
<feature type="signal peptide" evidence="2">
    <location>
        <begin position="1"/>
        <end position="19"/>
    </location>
</feature>
<dbReference type="Proteomes" id="UP000215289">
    <property type="component" value="Unassembled WGS sequence"/>
</dbReference>
<evidence type="ECO:0000256" key="2">
    <source>
        <dbReference type="SAM" id="SignalP"/>
    </source>
</evidence>